<dbReference type="AlphaFoldDB" id="A0A7W3SPK2"/>
<name>A0A7W3SPK2_9BACL</name>
<keyword evidence="2" id="KW-1185">Reference proteome</keyword>
<evidence type="ECO:0000313" key="1">
    <source>
        <dbReference type="EMBL" id="MBA9083739.1"/>
    </source>
</evidence>
<protein>
    <submittedName>
        <fullName evidence="1">ABC-type multidrug transport system ATPase subunit</fullName>
    </submittedName>
</protein>
<proteinExistence type="predicted"/>
<gene>
    <name evidence="1" type="ORF">FHR92_000182</name>
</gene>
<accession>A0A7W3SPK2</accession>
<organism evidence="1 2">
    <name type="scientific">Fontibacillus solani</name>
    <dbReference type="NCBI Taxonomy" id="1572857"/>
    <lineage>
        <taxon>Bacteria</taxon>
        <taxon>Bacillati</taxon>
        <taxon>Bacillota</taxon>
        <taxon>Bacilli</taxon>
        <taxon>Bacillales</taxon>
        <taxon>Paenibacillaceae</taxon>
        <taxon>Fontibacillus</taxon>
    </lineage>
</organism>
<sequence>MDTGHSSIQLLTRVYFIYLLFPIYINTLHDVSEAVSLADRVILIENGKIALDIKITLPRPRIRDAGFAHFEQVILDRVLTPDHRAEARSAASLYDI</sequence>
<evidence type="ECO:0000313" key="2">
    <source>
        <dbReference type="Proteomes" id="UP000567067"/>
    </source>
</evidence>
<comment type="caution">
    <text evidence="1">The sequence shown here is derived from an EMBL/GenBank/DDBJ whole genome shotgun (WGS) entry which is preliminary data.</text>
</comment>
<reference evidence="1 2" key="1">
    <citation type="submission" date="2020-08" db="EMBL/GenBank/DDBJ databases">
        <title>Genomic Encyclopedia of Type Strains, Phase III (KMG-III): the genomes of soil and plant-associated and newly described type strains.</title>
        <authorList>
            <person name="Whitman W."/>
        </authorList>
    </citation>
    <scope>NUCLEOTIDE SEQUENCE [LARGE SCALE GENOMIC DNA]</scope>
    <source>
        <strain evidence="1 2">CECT 8693</strain>
    </source>
</reference>
<dbReference type="EMBL" id="JACJIP010000001">
    <property type="protein sequence ID" value="MBA9083739.1"/>
    <property type="molecule type" value="Genomic_DNA"/>
</dbReference>
<dbReference type="Proteomes" id="UP000567067">
    <property type="component" value="Unassembled WGS sequence"/>
</dbReference>